<feature type="transmembrane region" description="Helical" evidence="1">
    <location>
        <begin position="69"/>
        <end position="89"/>
    </location>
</feature>
<dbReference type="Proteomes" id="UP000281498">
    <property type="component" value="Unassembled WGS sequence"/>
</dbReference>
<keyword evidence="1" id="KW-1133">Transmembrane helix</keyword>
<feature type="transmembrane region" description="Helical" evidence="1">
    <location>
        <begin position="176"/>
        <end position="194"/>
    </location>
</feature>
<dbReference type="OrthoDB" id="1683959at2"/>
<organism evidence="2 3">
    <name type="scientific">Salipaludibacillus neizhouensis</name>
    <dbReference type="NCBI Taxonomy" id="885475"/>
    <lineage>
        <taxon>Bacteria</taxon>
        <taxon>Bacillati</taxon>
        <taxon>Bacillota</taxon>
        <taxon>Bacilli</taxon>
        <taxon>Bacillales</taxon>
        <taxon>Bacillaceae</taxon>
    </lineage>
</organism>
<evidence type="ECO:0000313" key="3">
    <source>
        <dbReference type="Proteomes" id="UP000281498"/>
    </source>
</evidence>
<keyword evidence="3" id="KW-1185">Reference proteome</keyword>
<sequence>MSYLYVNEWLLFVISEGLTWFFLGIFLFNRYTLRYVRLNRLFLTLIIFCTIFQFGLVFIDYYITKHISLFQIIIILFIIYAMTLGSADIQRLDKYLLSKFTNHHRSVMNEDLYSYVNYRKNLFLIHTIAIVFVHFIWLISDNSITLYLRELKVFMFTHTYLSEFPLLFNLHALNRLSFIWIILYSFDLLIYSFISSIQPGK</sequence>
<evidence type="ECO:0000313" key="2">
    <source>
        <dbReference type="EMBL" id="RKL67426.1"/>
    </source>
</evidence>
<feature type="transmembrane region" description="Helical" evidence="1">
    <location>
        <begin position="6"/>
        <end position="29"/>
    </location>
</feature>
<dbReference type="RefSeq" id="WP_110935411.1">
    <property type="nucleotide sequence ID" value="NZ_KZ614146.1"/>
</dbReference>
<keyword evidence="1" id="KW-0472">Membrane</keyword>
<proteinExistence type="predicted"/>
<evidence type="ECO:0000256" key="1">
    <source>
        <dbReference type="SAM" id="Phobius"/>
    </source>
</evidence>
<keyword evidence="1" id="KW-0812">Transmembrane</keyword>
<accession>A0A3A9KRX3</accession>
<name>A0A3A9KRX3_9BACI</name>
<reference evidence="2 3" key="1">
    <citation type="submission" date="2017-10" db="EMBL/GenBank/DDBJ databases">
        <title>Bacillus sp. nov., a halophilic bacterium isolated from a Keqin Lake.</title>
        <authorList>
            <person name="Wang H."/>
        </authorList>
    </citation>
    <scope>NUCLEOTIDE SEQUENCE [LARGE SCALE GENOMIC DNA]</scope>
    <source>
        <strain evidence="2 3">KCTC 13187</strain>
    </source>
</reference>
<feature type="transmembrane region" description="Helical" evidence="1">
    <location>
        <begin position="41"/>
        <end position="63"/>
    </location>
</feature>
<dbReference type="AlphaFoldDB" id="A0A3A9KRX3"/>
<gene>
    <name evidence="2" type="ORF">CR203_08690</name>
</gene>
<protein>
    <submittedName>
        <fullName evidence="2">Uncharacterized protein</fullName>
    </submittedName>
</protein>
<feature type="transmembrane region" description="Helical" evidence="1">
    <location>
        <begin position="122"/>
        <end position="140"/>
    </location>
</feature>
<comment type="caution">
    <text evidence="2">The sequence shown here is derived from an EMBL/GenBank/DDBJ whole genome shotgun (WGS) entry which is preliminary data.</text>
</comment>
<dbReference type="EMBL" id="PDOE01000003">
    <property type="protein sequence ID" value="RKL67426.1"/>
    <property type="molecule type" value="Genomic_DNA"/>
</dbReference>